<accession>A0ABV3WWM4</accession>
<name>A0ABV3WWM4_9HYPH</name>
<dbReference type="PANTHER" id="PTHR30461:SF23">
    <property type="entry name" value="DNA RECOMBINASE-RELATED"/>
    <property type="match status" value="1"/>
</dbReference>
<evidence type="ECO:0000313" key="9">
    <source>
        <dbReference type="EMBL" id="MEX4008474.1"/>
    </source>
</evidence>
<dbReference type="EMBL" id="JAZHFV010000004">
    <property type="protein sequence ID" value="MEX4008474.1"/>
    <property type="molecule type" value="Genomic_DNA"/>
</dbReference>
<evidence type="ECO:0000256" key="1">
    <source>
        <dbReference type="ARBA" id="ARBA00022908"/>
    </source>
</evidence>
<feature type="region of interest" description="Disordered" evidence="6">
    <location>
        <begin position="648"/>
        <end position="672"/>
    </location>
</feature>
<dbReference type="InterPro" id="IPR006118">
    <property type="entry name" value="Recombinase_CS"/>
</dbReference>
<evidence type="ECO:0000259" key="7">
    <source>
        <dbReference type="PROSITE" id="PS51736"/>
    </source>
</evidence>
<evidence type="ECO:0000256" key="3">
    <source>
        <dbReference type="ARBA" id="ARBA00023172"/>
    </source>
</evidence>
<dbReference type="Pfam" id="PF13408">
    <property type="entry name" value="Zn_ribbon_recom"/>
    <property type="match status" value="1"/>
</dbReference>
<dbReference type="SMART" id="SM00857">
    <property type="entry name" value="Resolvase"/>
    <property type="match status" value="1"/>
</dbReference>
<dbReference type="Proteomes" id="UP001559025">
    <property type="component" value="Unassembled WGS sequence"/>
</dbReference>
<evidence type="ECO:0000256" key="5">
    <source>
        <dbReference type="SAM" id="Coils"/>
    </source>
</evidence>
<keyword evidence="2" id="KW-0238">DNA-binding</keyword>
<dbReference type="InterPro" id="IPR036162">
    <property type="entry name" value="Resolvase-like_N_sf"/>
</dbReference>
<dbReference type="InterPro" id="IPR011109">
    <property type="entry name" value="DNA_bind_recombinase_dom"/>
</dbReference>
<gene>
    <name evidence="9" type="ORF">V1479_14260</name>
</gene>
<keyword evidence="1" id="KW-0229">DNA integration</keyword>
<dbReference type="Gene3D" id="3.40.50.1390">
    <property type="entry name" value="Resolvase, N-terminal catalytic domain"/>
    <property type="match status" value="1"/>
</dbReference>
<dbReference type="InterPro" id="IPR006119">
    <property type="entry name" value="Resolv_N"/>
</dbReference>
<feature type="domain" description="Resolvase/invertase-type recombinase catalytic" evidence="7">
    <location>
        <begin position="21"/>
        <end position="173"/>
    </location>
</feature>
<dbReference type="InterPro" id="IPR025827">
    <property type="entry name" value="Zn_ribbon_recom_dom"/>
</dbReference>
<evidence type="ECO:0000256" key="2">
    <source>
        <dbReference type="ARBA" id="ARBA00023125"/>
    </source>
</evidence>
<feature type="active site" description="O-(5'-phospho-DNA)-serine intermediate" evidence="4">
    <location>
        <position position="29"/>
    </location>
</feature>
<evidence type="ECO:0000256" key="6">
    <source>
        <dbReference type="SAM" id="MobiDB-lite"/>
    </source>
</evidence>
<feature type="coiled-coil region" evidence="5">
    <location>
        <begin position="406"/>
        <end position="433"/>
    </location>
</feature>
<dbReference type="PROSITE" id="PS51737">
    <property type="entry name" value="RECOMBINASE_DNA_BIND"/>
    <property type="match status" value="1"/>
</dbReference>
<dbReference type="PANTHER" id="PTHR30461">
    <property type="entry name" value="DNA-INVERTASE FROM LAMBDOID PROPHAGE"/>
    <property type="match status" value="1"/>
</dbReference>
<proteinExistence type="predicted"/>
<keyword evidence="10" id="KW-1185">Reference proteome</keyword>
<reference evidence="9 10" key="1">
    <citation type="submission" date="2024-01" db="EMBL/GenBank/DDBJ databases">
        <title>New evidence supports the origin of RcGTA from prophage.</title>
        <authorList>
            <person name="Xu Y."/>
            <person name="Liu B."/>
            <person name="Chen F."/>
        </authorList>
    </citation>
    <scope>NUCLEOTIDE SEQUENCE [LARGE SCALE GENOMIC DNA]</scope>
    <source>
        <strain evidence="9 10">CBW1107-2</strain>
    </source>
</reference>
<dbReference type="SUPFAM" id="SSF53041">
    <property type="entry name" value="Resolvase-like"/>
    <property type="match status" value="1"/>
</dbReference>
<evidence type="ECO:0000259" key="8">
    <source>
        <dbReference type="PROSITE" id="PS51737"/>
    </source>
</evidence>
<dbReference type="CDD" id="cd00338">
    <property type="entry name" value="Ser_Recombinase"/>
    <property type="match status" value="1"/>
</dbReference>
<keyword evidence="3" id="KW-0233">DNA recombination</keyword>
<protein>
    <submittedName>
        <fullName evidence="9">Recombinase family protein</fullName>
    </submittedName>
</protein>
<evidence type="ECO:0000256" key="4">
    <source>
        <dbReference type="PROSITE-ProRule" id="PRU10137"/>
    </source>
</evidence>
<dbReference type="PROSITE" id="PS00397">
    <property type="entry name" value="RECOMBINASES_1"/>
    <property type="match status" value="1"/>
</dbReference>
<dbReference type="Pfam" id="PF07508">
    <property type="entry name" value="Recombinase"/>
    <property type="match status" value="1"/>
</dbReference>
<feature type="domain" description="Recombinase" evidence="8">
    <location>
        <begin position="177"/>
        <end position="308"/>
    </location>
</feature>
<dbReference type="Pfam" id="PF00239">
    <property type="entry name" value="Resolvase"/>
    <property type="match status" value="1"/>
</dbReference>
<dbReference type="PROSITE" id="PS51736">
    <property type="entry name" value="RECOMBINASES_3"/>
    <property type="match status" value="1"/>
</dbReference>
<comment type="caution">
    <text evidence="9">The sequence shown here is derived from an EMBL/GenBank/DDBJ whole genome shotgun (WGS) entry which is preliminary data.</text>
</comment>
<dbReference type="InterPro" id="IPR050639">
    <property type="entry name" value="SSR_resolvase"/>
</dbReference>
<sequence length="672" mass="75471">MNARPQHDLNNDTESVAGPLRVCAYLRVSTGRQAESDLSLPDQRKQIAAFCAARGWNLVLEFVEPGASATDDNRPEFQKMIERATDSDRPFDVILVHSYSRFFRDSFGLEMYVRKLAKAGVRLISITQELGDDPAQVMMRQVIALFDEYQSRELAKHVLRAMKENARQGFWNGSPVPLGYRAEEVEKRGARIKKRLVIDPVEAETIKLIFRFYLHGDGKSGPVGMKEIVKRLNERGYRTRRNARFGVGTIHKLLTNRIYVGEWLFNRSESKSGRQKPAAEHISIEVPAIIERAEFDAVQATLKSRDPRVAPPRVISGPILLTGLAVCATCNGSMVLRTGTSKSGTVHRYYSCSTCSRKGKTACKGRSIPMDRLDTMVVDELSAQLFTAERLTAILTSLSARRASRVAEVDGRIATLQREVSNAEDKLKRLYKMVEDGIAELDDLLKERVDTLKLDRERNQAALDRIRANAAPATEISPDVIERFGCAMRENIKSGEVPFRKAYLRSVIDRIEVDDDVVRIIGDKTTLEQAIGGKGFAMSGVRSSARKWYAQGESNPCLRRERATALQASRPPFSAYVHTLFMIESRRIRYCAPMCRRVYLTKYLTVSHASRAQRVPTYHTERSPEARAGHPLAWLGCQYSSRIPKRRSRGSVVGTMVSRESEIRPGSTGGGR</sequence>
<dbReference type="RefSeq" id="WP_368803474.1">
    <property type="nucleotide sequence ID" value="NZ_JAZHFV010000004.1"/>
</dbReference>
<keyword evidence="5" id="KW-0175">Coiled coil</keyword>
<dbReference type="InterPro" id="IPR038109">
    <property type="entry name" value="DNA_bind_recomb_sf"/>
</dbReference>
<dbReference type="Gene3D" id="3.90.1750.20">
    <property type="entry name" value="Putative Large Serine Recombinase, Chain B, Domain 2"/>
    <property type="match status" value="1"/>
</dbReference>
<organism evidence="9 10">
    <name type="scientific">Neoaquamicrobium sediminum</name>
    <dbReference type="NCBI Taxonomy" id="1849104"/>
    <lineage>
        <taxon>Bacteria</taxon>
        <taxon>Pseudomonadati</taxon>
        <taxon>Pseudomonadota</taxon>
        <taxon>Alphaproteobacteria</taxon>
        <taxon>Hyphomicrobiales</taxon>
        <taxon>Phyllobacteriaceae</taxon>
        <taxon>Neoaquamicrobium</taxon>
    </lineage>
</organism>
<evidence type="ECO:0000313" key="10">
    <source>
        <dbReference type="Proteomes" id="UP001559025"/>
    </source>
</evidence>